<evidence type="ECO:0000313" key="18">
    <source>
        <dbReference type="EMBL" id="NWH60712.1"/>
    </source>
</evidence>
<name>A0A7K4J5Y0_GEOCA</name>
<keyword evidence="8 16" id="KW-0472">Membrane</keyword>
<evidence type="ECO:0000256" key="11">
    <source>
        <dbReference type="ARBA" id="ARBA00023180"/>
    </source>
</evidence>
<evidence type="ECO:0000256" key="15">
    <source>
        <dbReference type="SAM" id="MobiDB-lite"/>
    </source>
</evidence>
<evidence type="ECO:0000313" key="19">
    <source>
        <dbReference type="Proteomes" id="UP000531151"/>
    </source>
</evidence>
<dbReference type="Pfam" id="PF00001">
    <property type="entry name" value="7tm_1"/>
    <property type="match status" value="1"/>
</dbReference>
<dbReference type="PANTHER" id="PTHR24247">
    <property type="entry name" value="5-HYDROXYTRYPTAMINE RECEPTOR"/>
    <property type="match status" value="1"/>
</dbReference>
<dbReference type="GO" id="GO:0045202">
    <property type="term" value="C:synapse"/>
    <property type="evidence" value="ECO:0007669"/>
    <property type="project" value="GOC"/>
</dbReference>
<feature type="transmembrane region" description="Helical" evidence="16">
    <location>
        <begin position="405"/>
        <end position="428"/>
    </location>
</feature>
<dbReference type="GO" id="GO:0043114">
    <property type="term" value="P:regulation of vascular permeability"/>
    <property type="evidence" value="ECO:0007669"/>
    <property type="project" value="InterPro"/>
</dbReference>
<evidence type="ECO:0000256" key="7">
    <source>
        <dbReference type="ARBA" id="ARBA00023040"/>
    </source>
</evidence>
<dbReference type="Gene3D" id="1.20.1070.10">
    <property type="entry name" value="Rhodopsin 7-helix transmembrane proteins"/>
    <property type="match status" value="2"/>
</dbReference>
<keyword evidence="4" id="KW-0597">Phosphoprotein</keyword>
<reference evidence="18 19" key="1">
    <citation type="submission" date="2019-09" db="EMBL/GenBank/DDBJ databases">
        <title>Bird 10,000 Genomes (B10K) Project - Family phase.</title>
        <authorList>
            <person name="Zhang G."/>
        </authorList>
    </citation>
    <scope>NUCLEOTIDE SEQUENCE [LARGE SCALE GENOMIC DNA]</scope>
    <source>
        <strain evidence="18">B10K-CU-031-07</strain>
        <tissue evidence="18">Muscle</tissue>
    </source>
</reference>
<dbReference type="PANTHER" id="PTHR24247:SF223">
    <property type="entry name" value="HISTAMINE H1 RECEPTOR"/>
    <property type="match status" value="1"/>
</dbReference>
<evidence type="ECO:0000256" key="14">
    <source>
        <dbReference type="RuleBase" id="RU000688"/>
    </source>
</evidence>
<keyword evidence="5 14" id="KW-0812">Transmembrane</keyword>
<keyword evidence="9" id="KW-1015">Disulfide bond</keyword>
<dbReference type="PROSITE" id="PS50262">
    <property type="entry name" value="G_PROTEIN_RECEP_F1_2"/>
    <property type="match status" value="1"/>
</dbReference>
<dbReference type="GO" id="GO:0007268">
    <property type="term" value="P:chemical synaptic transmission"/>
    <property type="evidence" value="ECO:0007669"/>
    <property type="project" value="TreeGrafter"/>
</dbReference>
<protein>
    <recommendedName>
        <fullName evidence="2">Histamine H1 receptor</fullName>
    </recommendedName>
</protein>
<sequence length="474" mass="54398">MSKNTTENSTDPQSALLGVFLGSISLTTIVMNILVLCAVKNEKKLQTVGNLYIVSLSIADLIVGAAVMPLNIVYLLNSLWTLGLPACLFWLSMDYVASTASIFNLFILCIDRYRSVQQPLKYLKYRTKMRALLMILGVWLVSFMWVIPILGWHVFANNGKRIVEENKCETEFSEVTWFKVLTAIVNFYLPSILMLWFYYKIFRAVRKHCQHRELINGSNRSFSEINSIPQSKRKDEQNTCLQKQITDENTPSKDKQSSPHSKSTEAELHFSNPDRSAKAFVTKSNRKVLKRSCSLITAQSEPGLDEAGKNCVCVTKDSKNEEKPCSQDSDSNDSSDNHTFTKQEPCREHSSPNFERACSPHKETENSNFRGLTYLRKTWQSQHSHSKRHIKGLHGNRERKAAKQLGVIMAAFMLCWIPYFILFMVMAFEGHERFSKLHMFAIWLGYVNSTLNPFLYPLCNQNFKKTFKKILHIP</sequence>
<comment type="function">
    <text evidence="13">G-protein-coupled receptor for histamine, a biogenic amine that functions as an immune modulator and a neurotransmitter. Through the H1 receptor, histamine mediates the contraction of smooth muscles and increases capillary permeability due to contraction of terminal venules. Also mediates neurotransmission in the central nervous system and thereby regulates circadian rhythms, emotional and locomotor activities as well as cognitive functions.</text>
</comment>
<feature type="non-terminal residue" evidence="18">
    <location>
        <position position="1"/>
    </location>
</feature>
<proteinExistence type="inferred from homology"/>
<dbReference type="OrthoDB" id="10071887at2759"/>
<evidence type="ECO:0000256" key="1">
    <source>
        <dbReference type="ARBA" id="ARBA00004651"/>
    </source>
</evidence>
<evidence type="ECO:0000256" key="16">
    <source>
        <dbReference type="SAM" id="Phobius"/>
    </source>
</evidence>
<dbReference type="GO" id="GO:0045907">
    <property type="term" value="P:positive regulation of vasoconstriction"/>
    <property type="evidence" value="ECO:0007669"/>
    <property type="project" value="InterPro"/>
</dbReference>
<dbReference type="PROSITE" id="PS00237">
    <property type="entry name" value="G_PROTEIN_RECEP_F1_1"/>
    <property type="match status" value="1"/>
</dbReference>
<evidence type="ECO:0000256" key="10">
    <source>
        <dbReference type="ARBA" id="ARBA00023170"/>
    </source>
</evidence>
<evidence type="ECO:0000259" key="17">
    <source>
        <dbReference type="PROSITE" id="PS50262"/>
    </source>
</evidence>
<feature type="transmembrane region" description="Helical" evidence="16">
    <location>
        <begin position="440"/>
        <end position="459"/>
    </location>
</feature>
<keyword evidence="12 14" id="KW-0807">Transducer</keyword>
<dbReference type="GO" id="GO:0030594">
    <property type="term" value="F:neurotransmitter receptor activity"/>
    <property type="evidence" value="ECO:0007669"/>
    <property type="project" value="TreeGrafter"/>
</dbReference>
<dbReference type="GO" id="GO:0007187">
    <property type="term" value="P:G protein-coupled receptor signaling pathway, coupled to cyclic nucleotide second messenger"/>
    <property type="evidence" value="ECO:0007669"/>
    <property type="project" value="TreeGrafter"/>
</dbReference>
<dbReference type="CDD" id="cd15050">
    <property type="entry name" value="7tmA_Histamine_H1R"/>
    <property type="match status" value="1"/>
</dbReference>
<feature type="transmembrane region" description="Helical" evidence="16">
    <location>
        <begin position="15"/>
        <end position="39"/>
    </location>
</feature>
<feature type="transmembrane region" description="Helical" evidence="16">
    <location>
        <begin position="131"/>
        <end position="155"/>
    </location>
</feature>
<keyword evidence="6 16" id="KW-1133">Transmembrane helix</keyword>
<feature type="transmembrane region" description="Helical" evidence="16">
    <location>
        <begin position="88"/>
        <end position="110"/>
    </location>
</feature>
<keyword evidence="19" id="KW-1185">Reference proteome</keyword>
<dbReference type="InterPro" id="IPR000921">
    <property type="entry name" value="Histamine_H1_rcpt"/>
</dbReference>
<organism evidence="18 19">
    <name type="scientific">Geococcyx californianus</name>
    <name type="common">Greater roadrunner</name>
    <name type="synonym">Saurothera californiana</name>
    <dbReference type="NCBI Taxonomy" id="8947"/>
    <lineage>
        <taxon>Eukaryota</taxon>
        <taxon>Metazoa</taxon>
        <taxon>Chordata</taxon>
        <taxon>Craniata</taxon>
        <taxon>Vertebrata</taxon>
        <taxon>Euteleostomi</taxon>
        <taxon>Archelosauria</taxon>
        <taxon>Archosauria</taxon>
        <taxon>Dinosauria</taxon>
        <taxon>Saurischia</taxon>
        <taxon>Theropoda</taxon>
        <taxon>Coelurosauria</taxon>
        <taxon>Aves</taxon>
        <taxon>Neognathae</taxon>
        <taxon>Neoaves</taxon>
        <taxon>Otidimorphae</taxon>
        <taxon>Cuculiformes</taxon>
        <taxon>Neomorphidae</taxon>
        <taxon>Geococcyx</taxon>
    </lineage>
</organism>
<dbReference type="GO" id="GO:0004969">
    <property type="term" value="F:histamine receptor activity"/>
    <property type="evidence" value="ECO:0007669"/>
    <property type="project" value="InterPro"/>
</dbReference>
<evidence type="ECO:0000256" key="8">
    <source>
        <dbReference type="ARBA" id="ARBA00023136"/>
    </source>
</evidence>
<evidence type="ECO:0000256" key="2">
    <source>
        <dbReference type="ARBA" id="ARBA00015317"/>
    </source>
</evidence>
<evidence type="ECO:0000256" key="4">
    <source>
        <dbReference type="ARBA" id="ARBA00022553"/>
    </source>
</evidence>
<evidence type="ECO:0000256" key="5">
    <source>
        <dbReference type="ARBA" id="ARBA00022692"/>
    </source>
</evidence>
<comment type="caution">
    <text evidence="18">The sequence shown here is derived from an EMBL/GenBank/DDBJ whole genome shotgun (WGS) entry which is preliminary data.</text>
</comment>
<feature type="region of interest" description="Disordered" evidence="15">
    <location>
        <begin position="319"/>
        <end position="365"/>
    </location>
</feature>
<keyword evidence="10 14" id="KW-0675">Receptor</keyword>
<feature type="transmembrane region" description="Helical" evidence="16">
    <location>
        <begin position="51"/>
        <end position="76"/>
    </location>
</feature>
<feature type="region of interest" description="Disordered" evidence="15">
    <location>
        <begin position="243"/>
        <end position="276"/>
    </location>
</feature>
<dbReference type="PRINTS" id="PR00530">
    <property type="entry name" value="HISTAMINEH1R"/>
</dbReference>
<dbReference type="InterPro" id="IPR017452">
    <property type="entry name" value="GPCR_Rhodpsn_7TM"/>
</dbReference>
<dbReference type="GO" id="GO:0030425">
    <property type="term" value="C:dendrite"/>
    <property type="evidence" value="ECO:0007669"/>
    <property type="project" value="TreeGrafter"/>
</dbReference>
<accession>A0A7K4J5Y0</accession>
<feature type="non-terminal residue" evidence="18">
    <location>
        <position position="474"/>
    </location>
</feature>
<dbReference type="Proteomes" id="UP000531151">
    <property type="component" value="Unassembled WGS sequence"/>
</dbReference>
<dbReference type="AlphaFoldDB" id="A0A7K4J5Y0"/>
<dbReference type="PRINTS" id="PR00237">
    <property type="entry name" value="GPCRRHODOPSN"/>
</dbReference>
<evidence type="ECO:0000256" key="12">
    <source>
        <dbReference type="ARBA" id="ARBA00023224"/>
    </source>
</evidence>
<dbReference type="FunFam" id="1.20.1070.10:FF:000189">
    <property type="entry name" value="Histamine H1 receptor"/>
    <property type="match status" value="1"/>
</dbReference>
<evidence type="ECO:0000256" key="9">
    <source>
        <dbReference type="ARBA" id="ARBA00023157"/>
    </source>
</evidence>
<gene>
    <name evidence="18" type="primary">Hrh1</name>
    <name evidence="18" type="ORF">GEOCAL_R08028</name>
</gene>
<dbReference type="SMART" id="SM01381">
    <property type="entry name" value="7TM_GPCR_Srsx"/>
    <property type="match status" value="1"/>
</dbReference>
<keyword evidence="7 14" id="KW-0297">G-protein coupled receptor</keyword>
<keyword evidence="11" id="KW-0325">Glycoprotein</keyword>
<dbReference type="SUPFAM" id="SSF81321">
    <property type="entry name" value="Family A G protein-coupled receptor-like"/>
    <property type="match status" value="1"/>
</dbReference>
<dbReference type="EMBL" id="VWPV01014163">
    <property type="protein sequence ID" value="NWH60712.1"/>
    <property type="molecule type" value="Genomic_DNA"/>
</dbReference>
<dbReference type="GO" id="GO:0004993">
    <property type="term" value="F:G protein-coupled serotonin receptor activity"/>
    <property type="evidence" value="ECO:0007669"/>
    <property type="project" value="TreeGrafter"/>
</dbReference>
<feature type="transmembrane region" description="Helical" evidence="16">
    <location>
        <begin position="175"/>
        <end position="198"/>
    </location>
</feature>
<evidence type="ECO:0000256" key="3">
    <source>
        <dbReference type="ARBA" id="ARBA00022475"/>
    </source>
</evidence>
<evidence type="ECO:0000256" key="6">
    <source>
        <dbReference type="ARBA" id="ARBA00022989"/>
    </source>
</evidence>
<feature type="domain" description="G-protein coupled receptors family 1 profile" evidence="17">
    <location>
        <begin position="31"/>
        <end position="456"/>
    </location>
</feature>
<comment type="subcellular location">
    <subcellularLocation>
        <location evidence="1">Cell membrane</location>
        <topology evidence="1">Multi-pass membrane protein</topology>
    </subcellularLocation>
</comment>
<comment type="similarity">
    <text evidence="14">Belongs to the G-protein coupled receptor 1 family.</text>
</comment>
<dbReference type="GO" id="GO:0005886">
    <property type="term" value="C:plasma membrane"/>
    <property type="evidence" value="ECO:0007669"/>
    <property type="project" value="UniProtKB-SubCell"/>
</dbReference>
<dbReference type="InterPro" id="IPR000276">
    <property type="entry name" value="GPCR_Rhodpsn"/>
</dbReference>
<keyword evidence="3" id="KW-1003">Cell membrane</keyword>
<evidence type="ECO:0000256" key="13">
    <source>
        <dbReference type="ARBA" id="ARBA00045624"/>
    </source>
</evidence>
<feature type="compositionally biased region" description="Basic and acidic residues" evidence="15">
    <location>
        <begin position="250"/>
        <end position="268"/>
    </location>
</feature>
<feature type="compositionally biased region" description="Basic and acidic residues" evidence="15">
    <location>
        <begin position="335"/>
        <end position="350"/>
    </location>
</feature>